<dbReference type="EMBL" id="AXCZ01000101">
    <property type="protein sequence ID" value="KGM12028.1"/>
    <property type="molecule type" value="Genomic_DNA"/>
</dbReference>
<evidence type="ECO:0000256" key="2">
    <source>
        <dbReference type="ARBA" id="ARBA00009142"/>
    </source>
</evidence>
<feature type="transmembrane region" description="Helical" evidence="6">
    <location>
        <begin position="97"/>
        <end position="115"/>
    </location>
</feature>
<feature type="transmembrane region" description="Helical" evidence="6">
    <location>
        <begin position="228"/>
        <end position="249"/>
    </location>
</feature>
<dbReference type="RefSeq" id="WP_052105340.1">
    <property type="nucleotide sequence ID" value="NZ_AXCZ01000101.1"/>
</dbReference>
<dbReference type="Pfam" id="PF01925">
    <property type="entry name" value="TauE"/>
    <property type="match status" value="1"/>
</dbReference>
<feature type="transmembrane region" description="Helical" evidence="6">
    <location>
        <begin position="173"/>
        <end position="191"/>
    </location>
</feature>
<dbReference type="Proteomes" id="UP000054314">
    <property type="component" value="Unassembled WGS sequence"/>
</dbReference>
<comment type="subcellular location">
    <subcellularLocation>
        <location evidence="6">Cell membrane</location>
        <topology evidence="6">Multi-pass membrane protein</topology>
    </subcellularLocation>
    <subcellularLocation>
        <location evidence="1">Membrane</location>
        <topology evidence="1">Multi-pass membrane protein</topology>
    </subcellularLocation>
</comment>
<keyword evidence="5 6" id="KW-0472">Membrane</keyword>
<dbReference type="GO" id="GO:0005886">
    <property type="term" value="C:plasma membrane"/>
    <property type="evidence" value="ECO:0007669"/>
    <property type="project" value="UniProtKB-SubCell"/>
</dbReference>
<evidence type="ECO:0000256" key="4">
    <source>
        <dbReference type="ARBA" id="ARBA00022989"/>
    </source>
</evidence>
<feature type="transmembrane region" description="Helical" evidence="6">
    <location>
        <begin position="70"/>
        <end position="90"/>
    </location>
</feature>
<dbReference type="PANTHER" id="PTHR43701:SF5">
    <property type="entry name" value="MEMBRANE TRANSPORTER PROTEIN-RELATED"/>
    <property type="match status" value="1"/>
</dbReference>
<evidence type="ECO:0000313" key="7">
    <source>
        <dbReference type="EMBL" id="KGM12028.1"/>
    </source>
</evidence>
<keyword evidence="3 6" id="KW-0812">Transmembrane</keyword>
<accession>A0A0A0BUD2</accession>
<keyword evidence="8" id="KW-1185">Reference proteome</keyword>
<name>A0A0A0BUD2_9CELL</name>
<sequence length="250" mass="25989">MDLDLALLIGVFIFASALLYSSVGHGGGSGYLAVMALFAVSPEVMRPAALVLNIGVSSVAAWSYHRRGAFSFRVWWPFAVTAVPLAFVGGRLDVPGLVYQPLLAVVLLYSAWWLLSPRSVPVDDPDLRPPLVPALGAGMGMGLLAGLTGIGGGIFLSPLLLLNRWAATRTTSAVSAVFILVNSSAGLAGQATTVTAIPWNAALVWVPLALVGGFLGSRYGARTGATKAIYRLLAVVLLVAATKLVLTTFG</sequence>
<proteinExistence type="inferred from homology"/>
<dbReference type="AlphaFoldDB" id="A0A0A0BUD2"/>
<evidence type="ECO:0000256" key="5">
    <source>
        <dbReference type="ARBA" id="ARBA00023136"/>
    </source>
</evidence>
<keyword evidence="6" id="KW-1003">Cell membrane</keyword>
<gene>
    <name evidence="7" type="ORF">N869_02170</name>
</gene>
<feature type="transmembrane region" description="Helical" evidence="6">
    <location>
        <begin position="197"/>
        <end position="216"/>
    </location>
</feature>
<evidence type="ECO:0000313" key="8">
    <source>
        <dbReference type="Proteomes" id="UP000054314"/>
    </source>
</evidence>
<feature type="transmembrane region" description="Helical" evidence="6">
    <location>
        <begin position="135"/>
        <end position="161"/>
    </location>
</feature>
<dbReference type="OrthoDB" id="560496at2"/>
<comment type="similarity">
    <text evidence="2 6">Belongs to the 4-toluene sulfonate uptake permease (TSUP) (TC 2.A.102) family.</text>
</comment>
<dbReference type="PANTHER" id="PTHR43701">
    <property type="entry name" value="MEMBRANE TRANSPORTER PROTEIN MJ0441-RELATED"/>
    <property type="match status" value="1"/>
</dbReference>
<reference evidence="7 8" key="1">
    <citation type="submission" date="2013-08" db="EMBL/GenBank/DDBJ databases">
        <title>Genome sequencing of Cellulomonas bogoriensis 69B4.</title>
        <authorList>
            <person name="Chen F."/>
            <person name="Li Y."/>
            <person name="Wang G."/>
        </authorList>
    </citation>
    <scope>NUCLEOTIDE SEQUENCE [LARGE SCALE GENOMIC DNA]</scope>
    <source>
        <strain evidence="7 8">69B4</strain>
    </source>
</reference>
<organism evidence="7 8">
    <name type="scientific">Cellulomonas bogoriensis 69B4 = DSM 16987</name>
    <dbReference type="NCBI Taxonomy" id="1386082"/>
    <lineage>
        <taxon>Bacteria</taxon>
        <taxon>Bacillati</taxon>
        <taxon>Actinomycetota</taxon>
        <taxon>Actinomycetes</taxon>
        <taxon>Micrococcales</taxon>
        <taxon>Cellulomonadaceae</taxon>
        <taxon>Cellulomonas</taxon>
    </lineage>
</organism>
<evidence type="ECO:0000256" key="1">
    <source>
        <dbReference type="ARBA" id="ARBA00004141"/>
    </source>
</evidence>
<keyword evidence="4 6" id="KW-1133">Transmembrane helix</keyword>
<comment type="caution">
    <text evidence="7">The sequence shown here is derived from an EMBL/GenBank/DDBJ whole genome shotgun (WGS) entry which is preliminary data.</text>
</comment>
<dbReference type="InterPro" id="IPR002781">
    <property type="entry name" value="TM_pro_TauE-like"/>
</dbReference>
<protein>
    <recommendedName>
        <fullName evidence="6">Probable membrane transporter protein</fullName>
    </recommendedName>
</protein>
<evidence type="ECO:0000256" key="6">
    <source>
        <dbReference type="RuleBase" id="RU363041"/>
    </source>
</evidence>
<dbReference type="InterPro" id="IPR051598">
    <property type="entry name" value="TSUP/Inactive_protease-like"/>
</dbReference>
<evidence type="ECO:0000256" key="3">
    <source>
        <dbReference type="ARBA" id="ARBA00022692"/>
    </source>
</evidence>
<feature type="transmembrane region" description="Helical" evidence="6">
    <location>
        <begin position="6"/>
        <end position="23"/>
    </location>
</feature>